<feature type="region of interest" description="Disordered" evidence="9">
    <location>
        <begin position="72"/>
        <end position="122"/>
    </location>
</feature>
<comment type="subcellular location">
    <subcellularLocation>
        <location evidence="1">Endosome</location>
    </subcellularLocation>
</comment>
<dbReference type="CDD" id="cd11685">
    <property type="entry name" value="UEV_TSG101-like"/>
    <property type="match status" value="1"/>
</dbReference>
<feature type="domain" description="SB" evidence="10">
    <location>
        <begin position="346"/>
        <end position="414"/>
    </location>
</feature>
<evidence type="ECO:0000256" key="9">
    <source>
        <dbReference type="SAM" id="MobiDB-lite"/>
    </source>
</evidence>
<evidence type="ECO:0000256" key="6">
    <source>
        <dbReference type="ARBA" id="ARBA00023054"/>
    </source>
</evidence>
<dbReference type="SUPFAM" id="SSF140111">
    <property type="entry name" value="Endosomal sorting complex assembly domain"/>
    <property type="match status" value="1"/>
</dbReference>
<feature type="region of interest" description="Disordered" evidence="9">
    <location>
        <begin position="204"/>
        <end position="238"/>
    </location>
</feature>
<dbReference type="Pfam" id="PF09454">
    <property type="entry name" value="Vps23_core"/>
    <property type="match status" value="1"/>
</dbReference>
<dbReference type="InterPro" id="IPR037202">
    <property type="entry name" value="ESCRT_assembly_dom"/>
</dbReference>
<evidence type="ECO:0000256" key="8">
    <source>
        <dbReference type="SAM" id="Coils"/>
    </source>
</evidence>
<evidence type="ECO:0000259" key="11">
    <source>
        <dbReference type="PROSITE" id="PS51322"/>
    </source>
</evidence>
<keyword evidence="6 8" id="KW-0175">Coiled coil</keyword>
<evidence type="ECO:0000313" key="13">
    <source>
        <dbReference type="Proteomes" id="UP000298416"/>
    </source>
</evidence>
<feature type="compositionally biased region" description="Low complexity" evidence="9">
    <location>
        <begin position="215"/>
        <end position="231"/>
    </location>
</feature>
<dbReference type="AlphaFoldDB" id="A0A8X8X253"/>
<dbReference type="InterPro" id="IPR008883">
    <property type="entry name" value="UEV_N"/>
</dbReference>
<keyword evidence="5 7" id="KW-0653">Protein transport</keyword>
<evidence type="ECO:0000256" key="7">
    <source>
        <dbReference type="PROSITE-ProRule" id="PRU00644"/>
    </source>
</evidence>
<dbReference type="GO" id="GO:0043130">
    <property type="term" value="F:ubiquitin binding"/>
    <property type="evidence" value="ECO:0007669"/>
    <property type="project" value="TreeGrafter"/>
</dbReference>
<gene>
    <name evidence="12" type="ORF">SASPL_136666</name>
</gene>
<dbReference type="PANTHER" id="PTHR23306">
    <property type="entry name" value="TUMOR SUSCEPTIBILITY GENE 101 PROTEIN-RELATED"/>
    <property type="match status" value="1"/>
</dbReference>
<dbReference type="EMBL" id="PNBA02000013">
    <property type="protein sequence ID" value="KAG6404420.1"/>
    <property type="molecule type" value="Genomic_DNA"/>
</dbReference>
<dbReference type="SUPFAM" id="SSF54495">
    <property type="entry name" value="UBC-like"/>
    <property type="match status" value="1"/>
</dbReference>
<dbReference type="PROSITE" id="PS51312">
    <property type="entry name" value="SB"/>
    <property type="match status" value="1"/>
</dbReference>
<feature type="domain" description="UEV" evidence="11">
    <location>
        <begin position="121"/>
        <end position="207"/>
    </location>
</feature>
<organism evidence="12">
    <name type="scientific">Salvia splendens</name>
    <name type="common">Scarlet sage</name>
    <dbReference type="NCBI Taxonomy" id="180675"/>
    <lineage>
        <taxon>Eukaryota</taxon>
        <taxon>Viridiplantae</taxon>
        <taxon>Streptophyta</taxon>
        <taxon>Embryophyta</taxon>
        <taxon>Tracheophyta</taxon>
        <taxon>Spermatophyta</taxon>
        <taxon>Magnoliopsida</taxon>
        <taxon>eudicotyledons</taxon>
        <taxon>Gunneridae</taxon>
        <taxon>Pentapetalae</taxon>
        <taxon>asterids</taxon>
        <taxon>lamiids</taxon>
        <taxon>Lamiales</taxon>
        <taxon>Lamiaceae</taxon>
        <taxon>Nepetoideae</taxon>
        <taxon>Mentheae</taxon>
        <taxon>Salviinae</taxon>
        <taxon>Salvia</taxon>
        <taxon>Salvia subgen. Calosphace</taxon>
        <taxon>core Calosphace</taxon>
    </lineage>
</organism>
<reference evidence="12" key="1">
    <citation type="submission" date="2018-01" db="EMBL/GenBank/DDBJ databases">
        <authorList>
            <person name="Mao J.F."/>
        </authorList>
    </citation>
    <scope>NUCLEOTIDE SEQUENCE</scope>
    <source>
        <strain evidence="12">Huo1</strain>
        <tissue evidence="12">Leaf</tissue>
    </source>
</reference>
<dbReference type="Pfam" id="PF05743">
    <property type="entry name" value="UEV"/>
    <property type="match status" value="1"/>
</dbReference>
<evidence type="ECO:0000256" key="3">
    <source>
        <dbReference type="ARBA" id="ARBA00022448"/>
    </source>
</evidence>
<proteinExistence type="inferred from homology"/>
<keyword evidence="3 7" id="KW-0813">Transport</keyword>
<comment type="caution">
    <text evidence="12">The sequence shown here is derived from an EMBL/GenBank/DDBJ whole genome shotgun (WGS) entry which is preliminary data.</text>
</comment>
<dbReference type="Gene3D" id="6.10.140.820">
    <property type="match status" value="1"/>
</dbReference>
<accession>A0A8X8X253</accession>
<reference evidence="12" key="2">
    <citation type="submission" date="2020-08" db="EMBL/GenBank/DDBJ databases">
        <title>Plant Genome Project.</title>
        <authorList>
            <person name="Zhang R.-G."/>
        </authorList>
    </citation>
    <scope>NUCLEOTIDE SEQUENCE</scope>
    <source>
        <strain evidence="12">Huo1</strain>
        <tissue evidence="12">Leaf</tissue>
    </source>
</reference>
<dbReference type="PROSITE" id="PS51322">
    <property type="entry name" value="UEV"/>
    <property type="match status" value="1"/>
</dbReference>
<name>A0A8X8X253_SALSN</name>
<evidence type="ECO:0000256" key="1">
    <source>
        <dbReference type="ARBA" id="ARBA00004177"/>
    </source>
</evidence>
<sequence length="426" mass="47638">MQMLSYRLASIFFIQSLQFPRSLPQNSKIYNSTSKSKKTRCKLPDSIIKSHGAAIHAAVPQHRALAARPGGAALRRGDEVAHPPAPDAARGILPLPAPEDRRLHPQRRPRRHPPPGRRHRPISFHGASYNIPVLIWLVESYPSRAPLVFVNPTRDMIIKRPHPFVSPNGIVSIPYLNSWLFPFSNLFELATNLAQFFAGDPPLYSQRKPNPNPSPNLNSSMNPNPTPNLNSGYGSGRMEDPAEVYKKGAINKLVRDLNGDVRDMRKGSEGQMEGMLGAQAVLRRREEELRRGLKEMLDEKEALEQQLQVVLMNADVLEGCVRDNEGKLEGGNVESIDLDEAFVLCDALSKQRLDCAASDMAVEDTVYALDKAVQEGVMPFDQYLRNVRLLSREQFFHRATASKVRAVQMQAQVASMASRTSMQYAF</sequence>
<protein>
    <recommendedName>
        <fullName evidence="14">ESCRT-I complex subunit TSG101</fullName>
    </recommendedName>
</protein>
<dbReference type="InterPro" id="IPR017916">
    <property type="entry name" value="SB_dom"/>
</dbReference>
<dbReference type="Proteomes" id="UP000298416">
    <property type="component" value="Unassembled WGS sequence"/>
</dbReference>
<evidence type="ECO:0000313" key="12">
    <source>
        <dbReference type="EMBL" id="KAG6404420.1"/>
    </source>
</evidence>
<evidence type="ECO:0000256" key="4">
    <source>
        <dbReference type="ARBA" id="ARBA00022753"/>
    </source>
</evidence>
<dbReference type="InterPro" id="IPR052070">
    <property type="entry name" value="ESCRT-I_UEV_domain"/>
</dbReference>
<feature type="coiled-coil region" evidence="8">
    <location>
        <begin position="283"/>
        <end position="313"/>
    </location>
</feature>
<evidence type="ECO:0000259" key="10">
    <source>
        <dbReference type="PROSITE" id="PS51312"/>
    </source>
</evidence>
<feature type="compositionally biased region" description="Basic residues" evidence="9">
    <location>
        <begin position="104"/>
        <end position="122"/>
    </location>
</feature>
<keyword evidence="4" id="KW-0967">Endosome</keyword>
<comment type="similarity">
    <text evidence="2">Belongs to the ubiquitin-conjugating enzyme family. UEV subfamily.</text>
</comment>
<evidence type="ECO:0000256" key="2">
    <source>
        <dbReference type="ARBA" id="ARBA00009594"/>
    </source>
</evidence>
<dbReference type="Gene3D" id="3.10.110.10">
    <property type="entry name" value="Ubiquitin Conjugating Enzyme"/>
    <property type="match status" value="1"/>
</dbReference>
<evidence type="ECO:0000256" key="5">
    <source>
        <dbReference type="ARBA" id="ARBA00022927"/>
    </source>
</evidence>
<dbReference type="GO" id="GO:0015031">
    <property type="term" value="P:protein transport"/>
    <property type="evidence" value="ECO:0007669"/>
    <property type="project" value="UniProtKB-UniRule"/>
</dbReference>
<dbReference type="PANTHER" id="PTHR23306:SF3">
    <property type="entry name" value="TUMOR SUPPRESSOR PROTEIN 101"/>
    <property type="match status" value="1"/>
</dbReference>
<evidence type="ECO:0008006" key="14">
    <source>
        <dbReference type="Google" id="ProtNLM"/>
    </source>
</evidence>
<dbReference type="GO" id="GO:0008333">
    <property type="term" value="P:endosome to lysosome transport"/>
    <property type="evidence" value="ECO:0007669"/>
    <property type="project" value="TreeGrafter"/>
</dbReference>
<keyword evidence="13" id="KW-1185">Reference proteome</keyword>
<dbReference type="InterPro" id="IPR016135">
    <property type="entry name" value="UBQ-conjugating_enzyme/RWD"/>
</dbReference>
<dbReference type="GO" id="GO:0000813">
    <property type="term" value="C:ESCRT I complex"/>
    <property type="evidence" value="ECO:0007669"/>
    <property type="project" value="TreeGrafter"/>
</dbReference>